<sequence>MTEIYMPYPYLAGAMFWALPKPRLDFRSYSFQI</sequence>
<evidence type="ECO:0000313" key="1">
    <source>
        <dbReference type="EMBL" id="MBX49546.1"/>
    </source>
</evidence>
<proteinExistence type="predicted"/>
<dbReference type="EMBL" id="GGEC01069062">
    <property type="protein sequence ID" value="MBX49546.1"/>
    <property type="molecule type" value="Transcribed_RNA"/>
</dbReference>
<reference evidence="1" key="1">
    <citation type="submission" date="2018-02" db="EMBL/GenBank/DDBJ databases">
        <title>Rhizophora mucronata_Transcriptome.</title>
        <authorList>
            <person name="Meera S.P."/>
            <person name="Sreeshan A."/>
            <person name="Augustine A."/>
        </authorList>
    </citation>
    <scope>NUCLEOTIDE SEQUENCE</scope>
    <source>
        <tissue evidence="1">Leaf</tissue>
    </source>
</reference>
<dbReference type="AlphaFoldDB" id="A0A2P2P438"/>
<name>A0A2P2P438_RHIMU</name>
<accession>A0A2P2P438</accession>
<organism evidence="1">
    <name type="scientific">Rhizophora mucronata</name>
    <name type="common">Asiatic mangrove</name>
    <dbReference type="NCBI Taxonomy" id="61149"/>
    <lineage>
        <taxon>Eukaryota</taxon>
        <taxon>Viridiplantae</taxon>
        <taxon>Streptophyta</taxon>
        <taxon>Embryophyta</taxon>
        <taxon>Tracheophyta</taxon>
        <taxon>Spermatophyta</taxon>
        <taxon>Magnoliopsida</taxon>
        <taxon>eudicotyledons</taxon>
        <taxon>Gunneridae</taxon>
        <taxon>Pentapetalae</taxon>
        <taxon>rosids</taxon>
        <taxon>fabids</taxon>
        <taxon>Malpighiales</taxon>
        <taxon>Rhizophoraceae</taxon>
        <taxon>Rhizophora</taxon>
    </lineage>
</organism>
<protein>
    <submittedName>
        <fullName evidence="1">Uncharacterized protein</fullName>
    </submittedName>
</protein>